<sequence length="59" mass="7006">MTQVKQQEKSMSYEECIQLEWDTKVKTEVLSNLTPMELLAISRNPRPKYDRFTGERVND</sequence>
<protein>
    <submittedName>
        <fullName evidence="1">Uncharacterized protein</fullName>
    </submittedName>
</protein>
<evidence type="ECO:0000313" key="2">
    <source>
        <dbReference type="Proteomes" id="UP000203989"/>
    </source>
</evidence>
<evidence type="ECO:0000313" key="1">
    <source>
        <dbReference type="EMBL" id="AMR57378.1"/>
    </source>
</evidence>
<dbReference type="EMBL" id="KU130126">
    <property type="protein sequence ID" value="AMR57378.1"/>
    <property type="molecule type" value="Genomic_DNA"/>
</dbReference>
<dbReference type="KEGG" id="vg:28802524"/>
<accession>A0A142IDS3</accession>
<gene>
    <name evidence="1" type="ORF">vB_PsyM_KIL1_0131</name>
</gene>
<name>A0A142IDS3_9CAUD</name>
<proteinExistence type="predicted"/>
<dbReference type="RefSeq" id="YP_009276060.1">
    <property type="nucleotide sequence ID" value="NC_030934.1"/>
</dbReference>
<reference evidence="1 2" key="1">
    <citation type="journal article" date="2016" name="Front. Microbiol.">
        <title>Characterization of Novel Bacteriophages for Biocontrol of Bacterial Blight in Leek Caused by Pseudomonas syringae pv. porri.</title>
        <authorList>
            <person name="Rombouts S."/>
            <person name="Lavigne R."/>
        </authorList>
    </citation>
    <scope>NUCLEOTIDE SEQUENCE [LARGE SCALE GENOMIC DNA]</scope>
</reference>
<keyword evidence="2" id="KW-1185">Reference proteome</keyword>
<organism evidence="1 2">
    <name type="scientific">Pseudomonas phage vB_PsyM_KIL1</name>
    <dbReference type="NCBI Taxonomy" id="1777065"/>
    <lineage>
        <taxon>Viruses</taxon>
        <taxon>Duplodnaviria</taxon>
        <taxon>Heunggongvirae</taxon>
        <taxon>Uroviricota</taxon>
        <taxon>Caudoviricetes</taxon>
        <taxon>Vandenendeviridae</taxon>
        <taxon>Gorskivirinae</taxon>
        <taxon>Flaumdravirus</taxon>
        <taxon>Flaumdravirus KIL4</taxon>
    </lineage>
</organism>
<dbReference type="GeneID" id="28802524"/>
<dbReference type="Proteomes" id="UP000203989">
    <property type="component" value="Segment"/>
</dbReference>